<dbReference type="Pfam" id="PF10342">
    <property type="entry name" value="Kre9_KNH"/>
    <property type="match status" value="1"/>
</dbReference>
<sequence length="187" mass="19544">MFFPACLALAALISPASAYFKATAPQLHDQWANGEARTVSWTKGAHDGVTSFDIEMSRLSTDGLTLIAKNVPSADSSPKSINILLQDVPPGDDYFLLFLNSTHGVMYGTSPRFSILPAGGSTNGSTATNPKVATVTVSGAPNPTQAFATTFPVTSGGTPRLIVGGRRWSVATALSGCILGAVWTLLW</sequence>
<dbReference type="Proteomes" id="UP001218218">
    <property type="component" value="Unassembled WGS sequence"/>
</dbReference>
<proteinExistence type="predicted"/>
<feature type="chain" id="PRO_5042065334" description="Yeast cell wall synthesis Kre9/Knh1-like N-terminal domain-containing protein" evidence="2">
    <location>
        <begin position="19"/>
        <end position="187"/>
    </location>
</feature>
<protein>
    <recommendedName>
        <fullName evidence="3">Yeast cell wall synthesis Kre9/Knh1-like N-terminal domain-containing protein</fullName>
    </recommendedName>
</protein>
<dbReference type="EMBL" id="JARIHO010000016">
    <property type="protein sequence ID" value="KAJ7349377.1"/>
    <property type="molecule type" value="Genomic_DNA"/>
</dbReference>
<keyword evidence="5" id="KW-1185">Reference proteome</keyword>
<comment type="caution">
    <text evidence="4">The sequence shown here is derived from an EMBL/GenBank/DDBJ whole genome shotgun (WGS) entry which is preliminary data.</text>
</comment>
<feature type="signal peptide" evidence="2">
    <location>
        <begin position="1"/>
        <end position="18"/>
    </location>
</feature>
<dbReference type="InterPro" id="IPR018466">
    <property type="entry name" value="Kre9/Knh1-like_N"/>
</dbReference>
<feature type="domain" description="Yeast cell wall synthesis Kre9/Knh1-like N-terminal" evidence="3">
    <location>
        <begin position="25"/>
        <end position="115"/>
    </location>
</feature>
<evidence type="ECO:0000256" key="2">
    <source>
        <dbReference type="SAM" id="SignalP"/>
    </source>
</evidence>
<evidence type="ECO:0000256" key="1">
    <source>
        <dbReference type="ARBA" id="ARBA00022729"/>
    </source>
</evidence>
<reference evidence="4" key="1">
    <citation type="submission" date="2023-03" db="EMBL/GenBank/DDBJ databases">
        <title>Massive genome expansion in bonnet fungi (Mycena s.s.) driven by repeated elements and novel gene families across ecological guilds.</title>
        <authorList>
            <consortium name="Lawrence Berkeley National Laboratory"/>
            <person name="Harder C.B."/>
            <person name="Miyauchi S."/>
            <person name="Viragh M."/>
            <person name="Kuo A."/>
            <person name="Thoen E."/>
            <person name="Andreopoulos B."/>
            <person name="Lu D."/>
            <person name="Skrede I."/>
            <person name="Drula E."/>
            <person name="Henrissat B."/>
            <person name="Morin E."/>
            <person name="Kohler A."/>
            <person name="Barry K."/>
            <person name="LaButti K."/>
            <person name="Morin E."/>
            <person name="Salamov A."/>
            <person name="Lipzen A."/>
            <person name="Mereny Z."/>
            <person name="Hegedus B."/>
            <person name="Baldrian P."/>
            <person name="Stursova M."/>
            <person name="Weitz H."/>
            <person name="Taylor A."/>
            <person name="Grigoriev I.V."/>
            <person name="Nagy L.G."/>
            <person name="Martin F."/>
            <person name="Kauserud H."/>
        </authorList>
    </citation>
    <scope>NUCLEOTIDE SEQUENCE</scope>
    <source>
        <strain evidence="4">CBHHK002</strain>
    </source>
</reference>
<evidence type="ECO:0000313" key="4">
    <source>
        <dbReference type="EMBL" id="KAJ7349377.1"/>
    </source>
</evidence>
<keyword evidence="1 2" id="KW-0732">Signal</keyword>
<evidence type="ECO:0000313" key="5">
    <source>
        <dbReference type="Proteomes" id="UP001218218"/>
    </source>
</evidence>
<evidence type="ECO:0000259" key="3">
    <source>
        <dbReference type="Pfam" id="PF10342"/>
    </source>
</evidence>
<dbReference type="AlphaFoldDB" id="A0AAD7ETV5"/>
<organism evidence="4 5">
    <name type="scientific">Mycena albidolilacea</name>
    <dbReference type="NCBI Taxonomy" id="1033008"/>
    <lineage>
        <taxon>Eukaryota</taxon>
        <taxon>Fungi</taxon>
        <taxon>Dikarya</taxon>
        <taxon>Basidiomycota</taxon>
        <taxon>Agaricomycotina</taxon>
        <taxon>Agaricomycetes</taxon>
        <taxon>Agaricomycetidae</taxon>
        <taxon>Agaricales</taxon>
        <taxon>Marasmiineae</taxon>
        <taxon>Mycenaceae</taxon>
        <taxon>Mycena</taxon>
    </lineage>
</organism>
<accession>A0AAD7ETV5</accession>
<gene>
    <name evidence="4" type="ORF">DFH08DRAFT_865247</name>
</gene>
<name>A0AAD7ETV5_9AGAR</name>